<dbReference type="PRINTS" id="PR01249">
    <property type="entry name" value="RIBOSOMALL31"/>
</dbReference>
<keyword evidence="2" id="KW-0689">Ribosomal protein</keyword>
<dbReference type="EMBL" id="JAKOGI010000856">
    <property type="protein sequence ID" value="KAJ8429814.1"/>
    <property type="molecule type" value="Genomic_DNA"/>
</dbReference>
<accession>A0A9Q1JRQ4</accession>
<dbReference type="InterPro" id="IPR002150">
    <property type="entry name" value="Ribosomal_bL31"/>
</dbReference>
<dbReference type="InterPro" id="IPR034704">
    <property type="entry name" value="Ribosomal_bL28/bL31-like_sf"/>
</dbReference>
<dbReference type="AlphaFoldDB" id="A0A9Q1JRQ4"/>
<dbReference type="OrthoDB" id="793at2759"/>
<evidence type="ECO:0000256" key="1">
    <source>
        <dbReference type="ARBA" id="ARBA00009296"/>
    </source>
</evidence>
<dbReference type="GO" id="GO:1990904">
    <property type="term" value="C:ribonucleoprotein complex"/>
    <property type="evidence" value="ECO:0007669"/>
    <property type="project" value="UniProtKB-KW"/>
</dbReference>
<evidence type="ECO:0000256" key="2">
    <source>
        <dbReference type="ARBA" id="ARBA00022980"/>
    </source>
</evidence>
<keyword evidence="3" id="KW-0687">Ribonucleoprotein</keyword>
<proteinExistence type="inferred from homology"/>
<reference evidence="6" key="1">
    <citation type="submission" date="2022-04" db="EMBL/GenBank/DDBJ databases">
        <title>Carnegiea gigantea Genome sequencing and assembly v2.</title>
        <authorList>
            <person name="Copetti D."/>
            <person name="Sanderson M.J."/>
            <person name="Burquez A."/>
            <person name="Wojciechowski M.F."/>
        </authorList>
    </citation>
    <scope>NUCLEOTIDE SEQUENCE</scope>
    <source>
        <strain evidence="6">SGP5-SGP5p</strain>
        <tissue evidence="6">Aerial part</tissue>
    </source>
</reference>
<evidence type="ECO:0000313" key="6">
    <source>
        <dbReference type="EMBL" id="KAJ8429814.1"/>
    </source>
</evidence>
<dbReference type="PANTHER" id="PTHR33280">
    <property type="entry name" value="50S RIBOSOMAL PROTEIN L31, CHLOROPLASTIC"/>
    <property type="match status" value="1"/>
</dbReference>
<dbReference type="InterPro" id="IPR042105">
    <property type="entry name" value="Ribosomal_bL31_sf"/>
</dbReference>
<dbReference type="Pfam" id="PF01197">
    <property type="entry name" value="Ribosomal_L31"/>
    <property type="match status" value="1"/>
</dbReference>
<dbReference type="PANTHER" id="PTHR33280:SF1">
    <property type="entry name" value="LARGE RIBOSOMAL SUBUNIT PROTEIN BL31C"/>
    <property type="match status" value="1"/>
</dbReference>
<dbReference type="Gene3D" id="4.10.830.30">
    <property type="entry name" value="Ribosomal protein L31"/>
    <property type="match status" value="1"/>
</dbReference>
<sequence>MALALSNQFLGKHPLTPASITLRKPRKPSSLRPQISCRKKDIHPKFYDDAKVYCNGELVMTAGGTQKEYSVDVWSGNHPYYLGTRSSAFAIDDQLEKFRKRYGELTEFMQIPVLEVNGMKWVFSAWNLIGVFADIDIKTAFGWADEGNGKNFVGENHRWGPVRDSILTGDEEIFFPSNGNGEGMGPGS</sequence>
<dbReference type="NCBIfam" id="TIGR00105">
    <property type="entry name" value="L31"/>
    <property type="match status" value="1"/>
</dbReference>
<protein>
    <recommendedName>
        <fullName evidence="4">Large ribosomal subunit protein bL31c</fullName>
    </recommendedName>
    <alternativeName>
        <fullName evidence="5">50S ribosomal protein L31, chloroplastic</fullName>
    </alternativeName>
</protein>
<dbReference type="Proteomes" id="UP001153076">
    <property type="component" value="Unassembled WGS sequence"/>
</dbReference>
<dbReference type="GO" id="GO:0006412">
    <property type="term" value="P:translation"/>
    <property type="evidence" value="ECO:0007669"/>
    <property type="project" value="InterPro"/>
</dbReference>
<dbReference type="SUPFAM" id="SSF143800">
    <property type="entry name" value="L28p-like"/>
    <property type="match status" value="1"/>
</dbReference>
<keyword evidence="7" id="KW-1185">Reference proteome</keyword>
<dbReference type="GO" id="GO:0003735">
    <property type="term" value="F:structural constituent of ribosome"/>
    <property type="evidence" value="ECO:0007669"/>
    <property type="project" value="InterPro"/>
</dbReference>
<evidence type="ECO:0000256" key="4">
    <source>
        <dbReference type="ARBA" id="ARBA00035270"/>
    </source>
</evidence>
<evidence type="ECO:0000313" key="7">
    <source>
        <dbReference type="Proteomes" id="UP001153076"/>
    </source>
</evidence>
<evidence type="ECO:0000256" key="5">
    <source>
        <dbReference type="ARBA" id="ARBA00035529"/>
    </source>
</evidence>
<dbReference type="GO" id="GO:0005840">
    <property type="term" value="C:ribosome"/>
    <property type="evidence" value="ECO:0007669"/>
    <property type="project" value="UniProtKB-KW"/>
</dbReference>
<organism evidence="6 7">
    <name type="scientific">Carnegiea gigantea</name>
    <dbReference type="NCBI Taxonomy" id="171969"/>
    <lineage>
        <taxon>Eukaryota</taxon>
        <taxon>Viridiplantae</taxon>
        <taxon>Streptophyta</taxon>
        <taxon>Embryophyta</taxon>
        <taxon>Tracheophyta</taxon>
        <taxon>Spermatophyta</taxon>
        <taxon>Magnoliopsida</taxon>
        <taxon>eudicotyledons</taxon>
        <taxon>Gunneridae</taxon>
        <taxon>Pentapetalae</taxon>
        <taxon>Caryophyllales</taxon>
        <taxon>Cactineae</taxon>
        <taxon>Cactaceae</taxon>
        <taxon>Cactoideae</taxon>
        <taxon>Echinocereeae</taxon>
        <taxon>Carnegiea</taxon>
    </lineage>
</organism>
<name>A0A9Q1JRQ4_9CARY</name>
<gene>
    <name evidence="6" type="ORF">Cgig2_004398</name>
</gene>
<comment type="caution">
    <text evidence="6">The sequence shown here is derived from an EMBL/GenBank/DDBJ whole genome shotgun (WGS) entry which is preliminary data.</text>
</comment>
<comment type="similarity">
    <text evidence="1">Belongs to the bacterial ribosomal protein bL31 family. Type A subfamily.</text>
</comment>
<evidence type="ECO:0000256" key="3">
    <source>
        <dbReference type="ARBA" id="ARBA00023274"/>
    </source>
</evidence>